<dbReference type="EMBL" id="AACS02000004">
    <property type="protein sequence ID" value="EAU85204.2"/>
    <property type="molecule type" value="Genomic_DNA"/>
</dbReference>
<evidence type="ECO:0000313" key="1">
    <source>
        <dbReference type="EMBL" id="EAU85204.2"/>
    </source>
</evidence>
<sequence length="656" mass="75250">MTPTPHLPDEILLKILVPVLEVPDELFCSTDLISPFSKYELSSAGIAAVCKDWYRVATPLLYHTVVLRSKAQAHALYETVKKDKHNRLVPLIKRIRLEEWYGLYAGKVLERCGKLLEDLWITTSLWSNENIAGYQNGFAAINPRRVILVQQVQRQRRKPKIEELARALITGSLSVWTNLRVLHMVNQEPWAFSMWRLLPDMSNSNVEVVQIGGNEWCRAERELPRYYPTLSTMPRLRQIRVITDFPDVPGDHPIWVTEEGKRLVNDQGFREKLFFQEPKPCPLEEPPVDPFLVRLNQHLKNPVIQSMGAVLLPICFQELNLSTHEVVCHIFKPTYLVPHPTLPDNSPNVTTLSLDLQRLNVEDHKAEVFCSWLGAFLSNLKKSPKPTNLWNIRQVVTPRTRSYKRALTPLTCYIRWPRKPYTIHSHAAEVWEDRPRIGGYAYNLIIRNAWSTLAHLHLSVLATMETSKAMFSDFVESLGALGNLKSLILDMSPVKGGGSLRLNRQIRDRVAPWLPRLEQLAFVDWPSLTAVSLFQLFSNMDLPSLRRVDFPNPSADFPGGVMREFLVYHGHKLTVIQVEPSIEYLLEFCPNARTWIIPPTTNGTIAFDSDLCLKSLTTNSSEVQDEDRPEIDQDPMIFRLEMIRFPTLNVVQVSLL</sequence>
<dbReference type="Proteomes" id="UP000001861">
    <property type="component" value="Unassembled WGS sequence"/>
</dbReference>
<dbReference type="AlphaFoldDB" id="A8NV98"/>
<dbReference type="RefSeq" id="XP_001836633.2">
    <property type="nucleotide sequence ID" value="XM_001836581.2"/>
</dbReference>
<gene>
    <name evidence="1" type="ORF">CC1G_06220</name>
</gene>
<dbReference type="VEuPathDB" id="FungiDB:CC1G_06220"/>
<evidence type="ECO:0000313" key="2">
    <source>
        <dbReference type="Proteomes" id="UP000001861"/>
    </source>
</evidence>
<proteinExistence type="predicted"/>
<accession>A8NV98</accession>
<dbReference type="KEGG" id="cci:CC1G_06220"/>
<dbReference type="OrthoDB" id="2786563at2759"/>
<comment type="caution">
    <text evidence="1">The sequence shown here is derived from an EMBL/GenBank/DDBJ whole genome shotgun (WGS) entry which is preliminary data.</text>
</comment>
<protein>
    <submittedName>
        <fullName evidence="1">Uncharacterized protein</fullName>
    </submittedName>
</protein>
<dbReference type="HOGENOM" id="CLU_027521_0_0_1"/>
<keyword evidence="2" id="KW-1185">Reference proteome</keyword>
<dbReference type="GeneID" id="6013179"/>
<organism evidence="1 2">
    <name type="scientific">Coprinopsis cinerea (strain Okayama-7 / 130 / ATCC MYA-4618 / FGSC 9003)</name>
    <name type="common">Inky cap fungus</name>
    <name type="synonym">Hormographiella aspergillata</name>
    <dbReference type="NCBI Taxonomy" id="240176"/>
    <lineage>
        <taxon>Eukaryota</taxon>
        <taxon>Fungi</taxon>
        <taxon>Dikarya</taxon>
        <taxon>Basidiomycota</taxon>
        <taxon>Agaricomycotina</taxon>
        <taxon>Agaricomycetes</taxon>
        <taxon>Agaricomycetidae</taxon>
        <taxon>Agaricales</taxon>
        <taxon>Agaricineae</taxon>
        <taxon>Psathyrellaceae</taxon>
        <taxon>Coprinopsis</taxon>
    </lineage>
</organism>
<name>A8NV98_COPC7</name>
<reference evidence="1 2" key="1">
    <citation type="journal article" date="2010" name="Proc. Natl. Acad. Sci. U.S.A.">
        <title>Insights into evolution of multicellular fungi from the assembled chromosomes of the mushroom Coprinopsis cinerea (Coprinus cinereus).</title>
        <authorList>
            <person name="Stajich J.E."/>
            <person name="Wilke S.K."/>
            <person name="Ahren D."/>
            <person name="Au C.H."/>
            <person name="Birren B.W."/>
            <person name="Borodovsky M."/>
            <person name="Burns C."/>
            <person name="Canback B."/>
            <person name="Casselton L.A."/>
            <person name="Cheng C.K."/>
            <person name="Deng J."/>
            <person name="Dietrich F.S."/>
            <person name="Fargo D.C."/>
            <person name="Farman M.L."/>
            <person name="Gathman A.C."/>
            <person name="Goldberg J."/>
            <person name="Guigo R."/>
            <person name="Hoegger P.J."/>
            <person name="Hooker J.B."/>
            <person name="Huggins A."/>
            <person name="James T.Y."/>
            <person name="Kamada T."/>
            <person name="Kilaru S."/>
            <person name="Kodira C."/>
            <person name="Kues U."/>
            <person name="Kupfer D."/>
            <person name="Kwan H.S."/>
            <person name="Lomsadze A."/>
            <person name="Li W."/>
            <person name="Lilly W.W."/>
            <person name="Ma L.J."/>
            <person name="Mackey A.J."/>
            <person name="Manning G."/>
            <person name="Martin F."/>
            <person name="Muraguchi H."/>
            <person name="Natvig D.O."/>
            <person name="Palmerini H."/>
            <person name="Ramesh M.A."/>
            <person name="Rehmeyer C.J."/>
            <person name="Roe B.A."/>
            <person name="Shenoy N."/>
            <person name="Stanke M."/>
            <person name="Ter-Hovhannisyan V."/>
            <person name="Tunlid A."/>
            <person name="Velagapudi R."/>
            <person name="Vision T.J."/>
            <person name="Zeng Q."/>
            <person name="Zolan M.E."/>
            <person name="Pukkila P.J."/>
        </authorList>
    </citation>
    <scope>NUCLEOTIDE SEQUENCE [LARGE SCALE GENOMIC DNA]</scope>
    <source>
        <strain evidence="2">Okayama-7 / 130 / ATCC MYA-4618 / FGSC 9003</strain>
    </source>
</reference>
<dbReference type="InParanoid" id="A8NV98"/>
<dbReference type="eggNOG" id="ENOG502SPJ6">
    <property type="taxonomic scope" value="Eukaryota"/>
</dbReference>